<dbReference type="SMART" id="SM00254">
    <property type="entry name" value="ShKT"/>
    <property type="match status" value="1"/>
</dbReference>
<evidence type="ECO:0000256" key="1">
    <source>
        <dbReference type="PROSITE-ProRule" id="PRU01005"/>
    </source>
</evidence>
<evidence type="ECO:0000313" key="4">
    <source>
        <dbReference type="Proteomes" id="UP000053660"/>
    </source>
</evidence>
<keyword evidence="4" id="KW-1185">Reference proteome</keyword>
<accession>A0A0B1TFK6</accession>
<proteinExistence type="predicted"/>
<dbReference type="InterPro" id="IPR003582">
    <property type="entry name" value="ShKT_dom"/>
</dbReference>
<name>A0A0B1TFK6_OESDE</name>
<gene>
    <name evidence="3" type="ORF">OESDEN_03695</name>
</gene>
<dbReference type="AlphaFoldDB" id="A0A0B1TFK6"/>
<evidence type="ECO:0000259" key="2">
    <source>
        <dbReference type="PROSITE" id="PS51670"/>
    </source>
</evidence>
<dbReference type="Pfam" id="PF01549">
    <property type="entry name" value="ShK"/>
    <property type="match status" value="1"/>
</dbReference>
<dbReference type="PROSITE" id="PS51670">
    <property type="entry name" value="SHKT"/>
    <property type="match status" value="1"/>
</dbReference>
<sequence>MSHGAPVCSSKIRLGASCAGYSRGENPCYNGACQGGRCVAAGPVVSTMAPVPAVTAAPVVIAPQETCFNENQCCATWAARGECTRNTGYMTEWCKASCGHCHPQYRLADGSYCSLFIF</sequence>
<feature type="domain" description="ShKT" evidence="2">
    <location>
        <begin position="67"/>
        <end position="101"/>
    </location>
</feature>
<evidence type="ECO:0000313" key="3">
    <source>
        <dbReference type="EMBL" id="KHJ96343.1"/>
    </source>
</evidence>
<organism evidence="3 4">
    <name type="scientific">Oesophagostomum dentatum</name>
    <name type="common">Nodular worm</name>
    <dbReference type="NCBI Taxonomy" id="61180"/>
    <lineage>
        <taxon>Eukaryota</taxon>
        <taxon>Metazoa</taxon>
        <taxon>Ecdysozoa</taxon>
        <taxon>Nematoda</taxon>
        <taxon>Chromadorea</taxon>
        <taxon>Rhabditida</taxon>
        <taxon>Rhabditina</taxon>
        <taxon>Rhabditomorpha</taxon>
        <taxon>Strongyloidea</taxon>
        <taxon>Strongylidae</taxon>
        <taxon>Oesophagostomum</taxon>
    </lineage>
</organism>
<reference evidence="3 4" key="1">
    <citation type="submission" date="2014-03" db="EMBL/GenBank/DDBJ databases">
        <title>Draft genome of the hookworm Oesophagostomum dentatum.</title>
        <authorList>
            <person name="Mitreva M."/>
        </authorList>
    </citation>
    <scope>NUCLEOTIDE SEQUENCE [LARGE SCALE GENOMIC DNA]</scope>
    <source>
        <strain evidence="3 4">OD-Hann</strain>
    </source>
</reference>
<dbReference type="EMBL" id="KN549692">
    <property type="protein sequence ID" value="KHJ96343.1"/>
    <property type="molecule type" value="Genomic_DNA"/>
</dbReference>
<keyword evidence="1" id="KW-1015">Disulfide bond</keyword>
<comment type="caution">
    <text evidence="1">Lacks conserved residue(s) required for the propagation of feature annotation.</text>
</comment>
<feature type="disulfide bond" evidence="1">
    <location>
        <begin position="67"/>
        <end position="101"/>
    </location>
</feature>
<dbReference type="Proteomes" id="UP000053660">
    <property type="component" value="Unassembled WGS sequence"/>
</dbReference>
<protein>
    <submittedName>
        <fullName evidence="3">ShTK domain protein</fullName>
    </submittedName>
</protein>
<dbReference type="OrthoDB" id="420380at2759"/>